<reference evidence="1" key="1">
    <citation type="submission" date="2022-10" db="EMBL/GenBank/DDBJ databases">
        <authorList>
            <person name="Boutroux M."/>
        </authorList>
    </citation>
    <scope>NUCLEOTIDE SEQUENCE</scope>
    <source>
        <strain evidence="1">51.81</strain>
    </source>
</reference>
<evidence type="ECO:0000313" key="3">
    <source>
        <dbReference type="Proteomes" id="UP001149607"/>
    </source>
</evidence>
<accession>A0A9X4E421</accession>
<dbReference type="EMBL" id="CP146598">
    <property type="protein sequence ID" value="WWY02758.1"/>
    <property type="molecule type" value="Genomic_DNA"/>
</dbReference>
<sequence>MDFSTIGKRVGRNDDPDARAHLAFLLAAAGEWRKLDKQIAPLLPANLRPHVRTACLENGCLVLLAANNITASRMKMLAPALLPRLNALNSHIRDVRIKLSPKPDIPPKTNRLALSGETAAQFRHTADRLAHHPQLAERLRRLAGRHQK</sequence>
<dbReference type="Proteomes" id="UP001149607">
    <property type="component" value="Chromosome"/>
</dbReference>
<proteinExistence type="predicted"/>
<dbReference type="RefSeq" id="WP_274584836.1">
    <property type="nucleotide sequence ID" value="NZ_CP145811.1"/>
</dbReference>
<gene>
    <name evidence="1" type="ORF">ORY91_001007</name>
    <name evidence="2" type="ORF">V9W64_08655</name>
</gene>
<dbReference type="AlphaFoldDB" id="A0A9X4E421"/>
<name>A0A9X4E421_9NEIS</name>
<protein>
    <submittedName>
        <fullName evidence="1">DUF721 domain-containing protein</fullName>
    </submittedName>
    <submittedName>
        <fullName evidence="2">DciA family protein</fullName>
    </submittedName>
</protein>
<dbReference type="InterPro" id="IPR007922">
    <property type="entry name" value="DciA-like"/>
</dbReference>
<evidence type="ECO:0000313" key="1">
    <source>
        <dbReference type="EMBL" id="MDD9327601.1"/>
    </source>
</evidence>
<keyword evidence="3" id="KW-1185">Reference proteome</keyword>
<organism evidence="1">
    <name type="scientific">Neisseria leonii</name>
    <dbReference type="NCBI Taxonomy" id="2995413"/>
    <lineage>
        <taxon>Bacteria</taxon>
        <taxon>Pseudomonadati</taxon>
        <taxon>Pseudomonadota</taxon>
        <taxon>Betaproteobacteria</taxon>
        <taxon>Neisseriales</taxon>
        <taxon>Neisseriaceae</taxon>
        <taxon>Neisseria</taxon>
    </lineage>
</organism>
<reference evidence="2" key="2">
    <citation type="submission" date="2024-02" db="EMBL/GenBank/DDBJ databases">
        <title>Neisseria leonii sp. nov.</title>
        <authorList>
            <person name="Boutroux M."/>
            <person name="Favre-Rochex S."/>
            <person name="Gorgette O."/>
            <person name="Touak G."/>
            <person name="Muhle E."/>
            <person name="Chesneau O."/>
            <person name="Clermont D."/>
            <person name="Rahi P."/>
        </authorList>
    </citation>
    <scope>NUCLEOTIDE SEQUENCE</scope>
    <source>
        <strain evidence="2">51.81</strain>
    </source>
</reference>
<dbReference type="Pfam" id="PF05258">
    <property type="entry name" value="DciA"/>
    <property type="match status" value="1"/>
</dbReference>
<evidence type="ECO:0000313" key="2">
    <source>
        <dbReference type="EMBL" id="WWY02758.1"/>
    </source>
</evidence>
<dbReference type="EMBL" id="JAPQFL010000002">
    <property type="protein sequence ID" value="MDD9327601.1"/>
    <property type="molecule type" value="Genomic_DNA"/>
</dbReference>